<dbReference type="Pfam" id="PF10312">
    <property type="entry name" value="Cactin_mid"/>
    <property type="match status" value="1"/>
</dbReference>
<feature type="compositionally biased region" description="Acidic residues" evidence="3">
    <location>
        <begin position="393"/>
        <end position="411"/>
    </location>
</feature>
<evidence type="ECO:0000256" key="1">
    <source>
        <dbReference type="ARBA" id="ARBA00006895"/>
    </source>
</evidence>
<dbReference type="GO" id="GO:0045292">
    <property type="term" value="P:mRNA cis splicing, via spliceosome"/>
    <property type="evidence" value="ECO:0007669"/>
    <property type="project" value="TreeGrafter"/>
</dbReference>
<accession>A0A6T7CIP1</accession>
<dbReference type="InterPro" id="IPR019134">
    <property type="entry name" value="Cactin_C"/>
</dbReference>
<comment type="similarity">
    <text evidence="1">Belongs to the CACTIN family.</text>
</comment>
<feature type="compositionally biased region" description="Basic residues" evidence="3">
    <location>
        <begin position="36"/>
        <end position="46"/>
    </location>
</feature>
<organism evidence="6">
    <name type="scientific">Coccolithus braarudii</name>
    <dbReference type="NCBI Taxonomy" id="221442"/>
    <lineage>
        <taxon>Eukaryota</taxon>
        <taxon>Haptista</taxon>
        <taxon>Haptophyta</taxon>
        <taxon>Prymnesiophyceae</taxon>
        <taxon>Coccolithales</taxon>
        <taxon>Coccolithaceae</taxon>
        <taxon>Coccolithus</taxon>
    </lineage>
</organism>
<dbReference type="PANTHER" id="PTHR21737">
    <property type="entry name" value="POLYGLUTAMINE BINDING PROTEIN 1/MARVEL MEMBRANE-ASSOCIATING DOMAIN CONTAINING 3"/>
    <property type="match status" value="1"/>
</dbReference>
<evidence type="ECO:0000313" key="6">
    <source>
        <dbReference type="EMBL" id="CAD8597158.1"/>
    </source>
</evidence>
<feature type="domain" description="Splicing factor Cactin C-terminal" evidence="4">
    <location>
        <begin position="515"/>
        <end position="640"/>
    </location>
</feature>
<evidence type="ECO:0000259" key="5">
    <source>
        <dbReference type="Pfam" id="PF10312"/>
    </source>
</evidence>
<protein>
    <recommendedName>
        <fullName evidence="2">Splicing factor Cactin</fullName>
    </recommendedName>
</protein>
<dbReference type="InterPro" id="IPR018816">
    <property type="entry name" value="Cactin_central"/>
</dbReference>
<dbReference type="Pfam" id="PF09732">
    <property type="entry name" value="CactinC_cactus"/>
    <property type="match status" value="1"/>
</dbReference>
<feature type="region of interest" description="Disordered" evidence="3">
    <location>
        <begin position="139"/>
        <end position="161"/>
    </location>
</feature>
<feature type="domain" description="Splicing factor cactin central" evidence="5">
    <location>
        <begin position="131"/>
        <end position="320"/>
    </location>
</feature>
<evidence type="ECO:0000259" key="4">
    <source>
        <dbReference type="Pfam" id="PF09732"/>
    </source>
</evidence>
<name>A0A6T7CIP1_9EUKA</name>
<gene>
    <name evidence="6" type="ORF">CPEL01642_LOCUS487</name>
    <name evidence="7" type="ORF">CPEL01642_LOCUS489</name>
    <name evidence="8" type="ORF">CPEL01642_LOCUS491</name>
</gene>
<evidence type="ECO:0000256" key="2">
    <source>
        <dbReference type="ARBA" id="ARBA00034534"/>
    </source>
</evidence>
<dbReference type="EMBL" id="HBEY01000936">
    <property type="protein sequence ID" value="CAD8597160.1"/>
    <property type="molecule type" value="Transcribed_RNA"/>
</dbReference>
<dbReference type="SMART" id="SM01050">
    <property type="entry name" value="CactinC_cactus"/>
    <property type="match status" value="1"/>
</dbReference>
<feature type="compositionally biased region" description="Basic and acidic residues" evidence="3">
    <location>
        <begin position="97"/>
        <end position="123"/>
    </location>
</feature>
<feature type="compositionally biased region" description="Basic and acidic residues" evidence="3">
    <location>
        <begin position="139"/>
        <end position="154"/>
    </location>
</feature>
<reference evidence="6" key="1">
    <citation type="submission" date="2021-01" db="EMBL/GenBank/DDBJ databases">
        <authorList>
            <person name="Corre E."/>
            <person name="Pelletier E."/>
            <person name="Niang G."/>
            <person name="Scheremetjew M."/>
            <person name="Finn R."/>
            <person name="Kale V."/>
            <person name="Holt S."/>
            <person name="Cochrane G."/>
            <person name="Meng A."/>
            <person name="Brown T."/>
            <person name="Cohen L."/>
        </authorList>
    </citation>
    <scope>NUCLEOTIDE SEQUENCE</scope>
    <source>
        <strain evidence="6">PLY182g</strain>
    </source>
</reference>
<dbReference type="EMBL" id="HBEY01000934">
    <property type="protein sequence ID" value="CAD8597158.1"/>
    <property type="molecule type" value="Transcribed_RNA"/>
</dbReference>
<feature type="region of interest" description="Disordered" evidence="3">
    <location>
        <begin position="1"/>
        <end position="123"/>
    </location>
</feature>
<dbReference type="GO" id="GO:0005681">
    <property type="term" value="C:spliceosomal complex"/>
    <property type="evidence" value="ECO:0007669"/>
    <property type="project" value="TreeGrafter"/>
</dbReference>
<feature type="region of interest" description="Disordered" evidence="3">
    <location>
        <begin position="365"/>
        <end position="427"/>
    </location>
</feature>
<sequence>MVKHDKRDKHDKHDKRDKAEKHLAKLTETEEEKRERRLQKKALKAQKRAEGSELAGYSNSANPWNDPNLTEQFVWGKKLEKDGGSREMFSKAAQKRRREELATELEKVKHSRDQREREKEEMEEERRLLEREREQLAFADNEKREDDFQHEQSKRRALIRQQEGRARPIDHLCASLTLFEAEIPPERALEVELQEPIGVFHQLNIRELRELRAEIASYSDLDDGNVDLWKSMAHLCEHKLQEALEAMRPARERAAKGVHSEVEAEVVAMLAGKSVAQLDEMHAQITQRVQQGDEDVDMDYWDSVLTQLGLTRAHATLNDTYTRLRRRRAQLLGGAKSSAAAESLTAAEGGSSQDAVRSHSPLLVQEGEEEEAGGRRTSKGAGPSSGRLSPELLPDEEVDYEDGSGEEEDAEVAATTASGGASGSGGAVGGRYSPALLSAQEVELAEAVDEEEDARQILAMRGVVKSRAMDTSQPASNKANDGADAQVAAEARKGMESGEARFSFEVPLEHKVAWWHDKYKPRKPKYFNRIHTGYEWNKYNQTHFDHDNPPPKMVQGYKFNVFYPDLIDRTKTPTYSLHPDPSGAKDTCILRIKGGPPYEDLAFKIVNREWETSHKRGFRVRFERGILQLFFNFKRHRYRR</sequence>
<evidence type="ECO:0000256" key="3">
    <source>
        <dbReference type="SAM" id="MobiDB-lite"/>
    </source>
</evidence>
<feature type="compositionally biased region" description="Basic residues" evidence="3">
    <location>
        <begin position="1"/>
        <end position="13"/>
    </location>
</feature>
<feature type="compositionally biased region" description="Basic and acidic residues" evidence="3">
    <location>
        <begin position="14"/>
        <end position="35"/>
    </location>
</feature>
<dbReference type="AlphaFoldDB" id="A0A6T7CIP1"/>
<evidence type="ECO:0000313" key="8">
    <source>
        <dbReference type="EMBL" id="CAD8597162.1"/>
    </source>
</evidence>
<dbReference type="PANTHER" id="PTHR21737:SF4">
    <property type="entry name" value="SPLICING FACTOR CACTIN"/>
    <property type="match status" value="1"/>
</dbReference>
<feature type="compositionally biased region" description="Basic and acidic residues" evidence="3">
    <location>
        <begin position="77"/>
        <end position="89"/>
    </location>
</feature>
<proteinExistence type="inferred from homology"/>
<evidence type="ECO:0000313" key="7">
    <source>
        <dbReference type="EMBL" id="CAD8597160.1"/>
    </source>
</evidence>
<feature type="compositionally biased region" description="Polar residues" evidence="3">
    <location>
        <begin position="57"/>
        <end position="71"/>
    </location>
</feature>
<dbReference type="GO" id="GO:0005737">
    <property type="term" value="C:cytoplasm"/>
    <property type="evidence" value="ECO:0007669"/>
    <property type="project" value="TreeGrafter"/>
</dbReference>
<dbReference type="EMBL" id="HBEY01000938">
    <property type="protein sequence ID" value="CAD8597162.1"/>
    <property type="molecule type" value="Transcribed_RNA"/>
</dbReference>